<feature type="domain" description="NECAP PHear" evidence="2">
    <location>
        <begin position="17"/>
        <end position="186"/>
    </location>
</feature>
<dbReference type="SUPFAM" id="SSF50729">
    <property type="entry name" value="PH domain-like"/>
    <property type="match status" value="1"/>
</dbReference>
<dbReference type="AlphaFoldDB" id="A0A0A1VA04"/>
<feature type="compositionally biased region" description="Low complexity" evidence="1">
    <location>
        <begin position="221"/>
        <end position="232"/>
    </location>
</feature>
<feature type="compositionally biased region" description="Basic and acidic residues" evidence="1">
    <location>
        <begin position="240"/>
        <end position="253"/>
    </location>
</feature>
<protein>
    <submittedName>
        <fullName evidence="3">Adaptin ear-binding coat-associated protein 1 NECAP-1 domain protein</fullName>
    </submittedName>
</protein>
<feature type="region of interest" description="Disordered" evidence="1">
    <location>
        <begin position="164"/>
        <end position="263"/>
    </location>
</feature>
<evidence type="ECO:0000313" key="4">
    <source>
        <dbReference type="Proteomes" id="UP000030151"/>
    </source>
</evidence>
<dbReference type="Gene3D" id="2.30.29.30">
    <property type="entry name" value="Pleckstrin-homology domain (PH domain)/Phosphotyrosine-binding domain (PTB)"/>
    <property type="match status" value="1"/>
</dbReference>
<evidence type="ECO:0000259" key="2">
    <source>
        <dbReference type="Pfam" id="PF07933"/>
    </source>
</evidence>
<dbReference type="GO" id="GO:0006897">
    <property type="term" value="P:endocytosis"/>
    <property type="evidence" value="ECO:0007669"/>
    <property type="project" value="InterPro"/>
</dbReference>
<sequence length="263" mass="27845">MDLIDPATGQPLPEDAIQRNLFIDGPVHVYQIPPLTSMKGYSAISWTDDPSRNIFTGRLRVVETAFESPASDGGQGQSKLKVDLVLEDPSSGELFAAAPYTNGSVVEPVIDSSRFFALTVRDPQGHKAVLGIGFGDRSKAFDLGIALQRARRALGLENAGADASAAAQENKDYSLKEGQTITVNIGSKSRGRRQPEPPGTSSDPATLQSFALPPPPGAGSGLASAQQGAGFSLPPPPSAEDVRRKRQSLRDWGFDDGENGEFA</sequence>
<proteinExistence type="predicted"/>
<evidence type="ECO:0000313" key="3">
    <source>
        <dbReference type="EMBL" id="EXV06626.1"/>
    </source>
</evidence>
<dbReference type="Proteomes" id="UP000030151">
    <property type="component" value="Unassembled WGS sequence"/>
</dbReference>
<dbReference type="OrthoDB" id="10265489at2759"/>
<dbReference type="HOGENOM" id="CLU_069884_0_0_1"/>
<dbReference type="PANTHER" id="PTHR12847:SF9">
    <property type="entry name" value="NECAP-LIKE PROTEIN CG9132"/>
    <property type="match status" value="1"/>
</dbReference>
<comment type="caution">
    <text evidence="3">The sequence shown here is derived from an EMBL/GenBank/DDBJ whole genome shotgun (WGS) entry which is preliminary data.</text>
</comment>
<dbReference type="EMBL" id="JELW01000001">
    <property type="protein sequence ID" value="EXV06626.1"/>
    <property type="molecule type" value="Genomic_DNA"/>
</dbReference>
<dbReference type="PANTHER" id="PTHR12847">
    <property type="entry name" value="ATP-BINDING CASSETTE ABC TRANSPORTER-RELATED"/>
    <property type="match status" value="1"/>
</dbReference>
<reference evidence="3 4" key="1">
    <citation type="submission" date="2014-02" db="EMBL/GenBank/DDBJ databases">
        <title>The genome sequence of the entomopathogenic fungus Metarhizium robertsii ARSEF 2575.</title>
        <authorList>
            <person name="Giuliano Garisto Donzelli B."/>
            <person name="Roe B.A."/>
            <person name="Macmil S.L."/>
            <person name="Krasnoff S.B."/>
            <person name="Gibson D.M."/>
        </authorList>
    </citation>
    <scope>NUCLEOTIDE SEQUENCE [LARGE SCALE GENOMIC DNA]</scope>
    <source>
        <strain evidence="3 4">ARSEF 2575</strain>
    </source>
</reference>
<feature type="compositionally biased region" description="Acidic residues" evidence="1">
    <location>
        <begin position="254"/>
        <end position="263"/>
    </location>
</feature>
<dbReference type="InterPro" id="IPR011993">
    <property type="entry name" value="PH-like_dom_sf"/>
</dbReference>
<name>A0A0A1VA04_9HYPO</name>
<accession>A0A0A1VA04</accession>
<dbReference type="Pfam" id="PF07933">
    <property type="entry name" value="DUF1681"/>
    <property type="match status" value="1"/>
</dbReference>
<dbReference type="CDD" id="cd13228">
    <property type="entry name" value="PHear_NECAP"/>
    <property type="match status" value="1"/>
</dbReference>
<feature type="compositionally biased region" description="Polar residues" evidence="1">
    <location>
        <begin position="199"/>
        <end position="208"/>
    </location>
</feature>
<dbReference type="eggNOG" id="KOG2500">
    <property type="taxonomic scope" value="Eukaryota"/>
</dbReference>
<evidence type="ECO:0000256" key="1">
    <source>
        <dbReference type="SAM" id="MobiDB-lite"/>
    </source>
</evidence>
<feature type="compositionally biased region" description="Polar residues" evidence="1">
    <location>
        <begin position="177"/>
        <end position="187"/>
    </location>
</feature>
<organism evidence="3 4">
    <name type="scientific">Metarhizium robertsii</name>
    <dbReference type="NCBI Taxonomy" id="568076"/>
    <lineage>
        <taxon>Eukaryota</taxon>
        <taxon>Fungi</taxon>
        <taxon>Dikarya</taxon>
        <taxon>Ascomycota</taxon>
        <taxon>Pezizomycotina</taxon>
        <taxon>Sordariomycetes</taxon>
        <taxon>Hypocreomycetidae</taxon>
        <taxon>Hypocreales</taxon>
        <taxon>Clavicipitaceae</taxon>
        <taxon>Metarhizium</taxon>
    </lineage>
</organism>
<gene>
    <name evidence="3" type="ORF">X797_001347</name>
</gene>
<dbReference type="InterPro" id="IPR012466">
    <property type="entry name" value="NECAP_PHear"/>
</dbReference>
<dbReference type="GO" id="GO:0030125">
    <property type="term" value="C:clathrin vesicle coat"/>
    <property type="evidence" value="ECO:0007669"/>
    <property type="project" value="TreeGrafter"/>
</dbReference>